<evidence type="ECO:0000259" key="4">
    <source>
        <dbReference type="Pfam" id="PF07678"/>
    </source>
</evidence>
<dbReference type="InterPro" id="IPR011626">
    <property type="entry name" value="Alpha-macroglobulin_TED"/>
</dbReference>
<gene>
    <name evidence="5" type="primary">ORF106870</name>
</gene>
<dbReference type="InterPro" id="IPR009048">
    <property type="entry name" value="A-macroglobulin_rcpt-bd"/>
</dbReference>
<evidence type="ECO:0000256" key="2">
    <source>
        <dbReference type="ARBA" id="ARBA00022966"/>
    </source>
</evidence>
<sequence length="658" mass="74000">MQKRSLVTLRQLYALQYANSSGLIDNDLRERGRKFIKHGVARLLMYMLDNNSFGVTPESEPATWLTAFALKTLCQASLLTSVDHENLTDKGFDWLFGQLNTNKTLNERDWRLAKDSFEYRIMLSAEVLIALLECKKTDKDDHLTLQGALSTFLQENVKSIKEPMVLAKVTYALMLDDDKSDEYKDALKKLQSIKRKNKQGHLYWSNMVETDETPQTPFWYHKGAQASAIEATAYALIIYLNHEDPNADPNADDIADWLVGQRNDNGAFIGAMDSTVAIQALSAYSFKKHGVEVDLHCNVSSDRLKEFLHSFKFTEENATHPKSLNNVPVGQVLDVLTTGQGLGQMQVNVEYNIPIEKNKHCPFHIIPKTTNTKVPVPGNPDRSKFCSSSCEIGCQNDRITKQVIVSIRTIKIMQECKKRGPPFSESTMCKRVKSKQRSTVRKNKPTDVVLKRKHRNVHDNQAISKKSICINICLQKKKAGESGPTEVQIEMLTGYQPVAEDIVKINGMLDVKQAVYDNFTEVLRVQFTSISCKKKTCLTFRALTSESVSRLMPAIIQVKKIGTAASQCVVDYYPPVKEVSLQMFCSNFNNSNKGQCKCLSGLCSKCKPVTESDATLSTVKDLVCKSKIAYKLQFNNVTNVENWSEIDATVIALNRTGK</sequence>
<dbReference type="PANTHER" id="PTHR11412:SF136">
    <property type="entry name" value="CD109 ANTIGEN"/>
    <property type="match status" value="1"/>
</dbReference>
<dbReference type="InterPro" id="IPR008930">
    <property type="entry name" value="Terpenoid_cyclase/PrenylTrfase"/>
</dbReference>
<keyword evidence="2" id="KW-0882">Thioester bond</keyword>
<keyword evidence="1" id="KW-0732">Signal</keyword>
<dbReference type="Gene3D" id="2.60.120.1540">
    <property type="match status" value="1"/>
</dbReference>
<proteinExistence type="predicted"/>
<accession>A0A0B7ACT9</accession>
<dbReference type="EMBL" id="HACG01030966">
    <property type="protein sequence ID" value="CEK77831.1"/>
    <property type="molecule type" value="Transcribed_RNA"/>
</dbReference>
<evidence type="ECO:0000259" key="3">
    <source>
        <dbReference type="Pfam" id="PF07677"/>
    </source>
</evidence>
<dbReference type="SUPFAM" id="SSF49410">
    <property type="entry name" value="Alpha-macroglobulin receptor domain"/>
    <property type="match status" value="1"/>
</dbReference>
<evidence type="ECO:0000256" key="1">
    <source>
        <dbReference type="ARBA" id="ARBA00022729"/>
    </source>
</evidence>
<dbReference type="Pfam" id="PF07677">
    <property type="entry name" value="A2M_recep"/>
    <property type="match status" value="1"/>
</dbReference>
<dbReference type="AlphaFoldDB" id="A0A0B7ACT9"/>
<dbReference type="PANTHER" id="PTHR11412">
    <property type="entry name" value="MACROGLOBULIN / COMPLEMENT"/>
    <property type="match status" value="1"/>
</dbReference>
<dbReference type="Gene3D" id="1.50.10.20">
    <property type="match status" value="1"/>
</dbReference>
<name>A0A0B7ACT9_9EUPU</name>
<dbReference type="InterPro" id="IPR050473">
    <property type="entry name" value="A2M/Complement_sys"/>
</dbReference>
<dbReference type="CDD" id="cd02891">
    <property type="entry name" value="A2M_like"/>
    <property type="match status" value="1"/>
</dbReference>
<reference evidence="5" key="1">
    <citation type="submission" date="2014-12" db="EMBL/GenBank/DDBJ databases">
        <title>Insight into the proteome of Arion vulgaris.</title>
        <authorList>
            <person name="Aradska J."/>
            <person name="Bulat T."/>
            <person name="Smidak R."/>
            <person name="Sarate P."/>
            <person name="Gangsoo J."/>
            <person name="Sialana F."/>
            <person name="Bilban M."/>
            <person name="Lubec G."/>
        </authorList>
    </citation>
    <scope>NUCLEOTIDE SEQUENCE</scope>
    <source>
        <tissue evidence="5">Skin</tissue>
    </source>
</reference>
<dbReference type="GO" id="GO:0005615">
    <property type="term" value="C:extracellular space"/>
    <property type="evidence" value="ECO:0007669"/>
    <property type="project" value="InterPro"/>
</dbReference>
<protein>
    <recommendedName>
        <fullName evidence="6">Alpha-macroglobulin receptor-binding domain-containing protein</fullName>
    </recommendedName>
</protein>
<dbReference type="Pfam" id="PF07678">
    <property type="entry name" value="TED_complement"/>
    <property type="match status" value="1"/>
</dbReference>
<evidence type="ECO:0000313" key="5">
    <source>
        <dbReference type="EMBL" id="CEK77831.1"/>
    </source>
</evidence>
<dbReference type="InterPro" id="IPR036595">
    <property type="entry name" value="A-macroglobulin_rcpt-bd_sf"/>
</dbReference>
<dbReference type="SUPFAM" id="SSF48239">
    <property type="entry name" value="Terpenoid cyclases/Protein prenyltransferases"/>
    <property type="match status" value="1"/>
</dbReference>
<feature type="domain" description="Alpha-macroglobulin receptor-binding" evidence="3">
    <location>
        <begin position="483"/>
        <end position="572"/>
    </location>
</feature>
<feature type="domain" description="Alpha-macroglobulin-like TED" evidence="4">
    <location>
        <begin position="8"/>
        <end position="284"/>
    </location>
</feature>
<dbReference type="Gene3D" id="2.60.40.690">
    <property type="entry name" value="Alpha-macroglobulin, receptor-binding domain"/>
    <property type="match status" value="2"/>
</dbReference>
<evidence type="ECO:0008006" key="6">
    <source>
        <dbReference type="Google" id="ProtNLM"/>
    </source>
</evidence>
<organism evidence="5">
    <name type="scientific">Arion vulgaris</name>
    <dbReference type="NCBI Taxonomy" id="1028688"/>
    <lineage>
        <taxon>Eukaryota</taxon>
        <taxon>Metazoa</taxon>
        <taxon>Spiralia</taxon>
        <taxon>Lophotrochozoa</taxon>
        <taxon>Mollusca</taxon>
        <taxon>Gastropoda</taxon>
        <taxon>Heterobranchia</taxon>
        <taxon>Euthyneura</taxon>
        <taxon>Panpulmonata</taxon>
        <taxon>Eupulmonata</taxon>
        <taxon>Stylommatophora</taxon>
        <taxon>Helicina</taxon>
        <taxon>Arionoidea</taxon>
        <taxon>Arionidae</taxon>
        <taxon>Arion</taxon>
    </lineage>
</organism>